<dbReference type="HOGENOM" id="CLU_045011_13_3_9"/>
<dbReference type="GeneID" id="77007489"/>
<dbReference type="PANTHER" id="PTHR46193">
    <property type="entry name" value="6-PHOSPHOGLUCONATE PHOSPHATASE"/>
    <property type="match status" value="1"/>
</dbReference>
<evidence type="ECO:0000256" key="10">
    <source>
        <dbReference type="PIRSR" id="PIRSR610972-1"/>
    </source>
</evidence>
<dbReference type="InterPro" id="IPR010976">
    <property type="entry name" value="B-phosphoglucomutase_hydrolase"/>
</dbReference>
<evidence type="ECO:0000256" key="2">
    <source>
        <dbReference type="ARBA" id="ARBA00022553"/>
    </source>
</evidence>
<organism evidence="14 15">
    <name type="scientific">Paenibacillus macerans</name>
    <name type="common">Bacillus macerans</name>
    <dbReference type="NCBI Taxonomy" id="44252"/>
    <lineage>
        <taxon>Bacteria</taxon>
        <taxon>Bacillati</taxon>
        <taxon>Bacillota</taxon>
        <taxon>Bacilli</taxon>
        <taxon>Bacillales</taxon>
        <taxon>Paenibacillaceae</taxon>
        <taxon>Paenibacillus</taxon>
    </lineage>
</organism>
<sequence length="216" mass="24055">MIKGLLFDLDGVIVDTAKYHYYAWKQIADELSIEFTLQDNERLKGVSRARSFQIILELGGRTMSEAEQEEYCEKKNQIYLDYINKMTEDEILPGVKPFLTDAKNKGYRIALGSASQNAQSILTLTNLKDYFDVIVDGKTVSAAKPNPEVFIKGANELGLKNEECIVFEDSVSGIEAAHHANMLAVGIGAEKDLPMADMHLDGFCLVTIEKIIGELK</sequence>
<gene>
    <name evidence="14" type="primary">pgmB</name>
    <name evidence="14" type="ORF">DJ90_1578</name>
</gene>
<protein>
    <recommendedName>
        <fullName evidence="9">Beta-phosphoglucomutase</fullName>
        <ecNumber evidence="8">5.4.2.6</ecNumber>
    </recommendedName>
</protein>
<dbReference type="PANTHER" id="PTHR46193:SF18">
    <property type="entry name" value="HEXITOL PHOSPHATASE B"/>
    <property type="match status" value="1"/>
</dbReference>
<feature type="binding site" evidence="11">
    <location>
        <position position="144"/>
    </location>
    <ligand>
        <name>substrate</name>
    </ligand>
</feature>
<dbReference type="SUPFAM" id="SSF56784">
    <property type="entry name" value="HAD-like"/>
    <property type="match status" value="1"/>
</dbReference>
<comment type="similarity">
    <text evidence="1">Belongs to the HAD-like hydrolase superfamily. CbbY/CbbZ/Gph/YieH family.</text>
</comment>
<evidence type="ECO:0000313" key="14">
    <source>
        <dbReference type="EMBL" id="KFN08159.1"/>
    </source>
</evidence>
<dbReference type="EC" id="5.4.2.6" evidence="8"/>
<keyword evidence="6" id="KW-0119">Carbohydrate metabolism</keyword>
<feature type="binding site" evidence="12">
    <location>
        <position position="8"/>
    </location>
    <ligand>
        <name>Mg(2+)</name>
        <dbReference type="ChEBI" id="CHEBI:18420"/>
    </ligand>
</feature>
<dbReference type="InterPro" id="IPR051600">
    <property type="entry name" value="Beta-PGM-like"/>
</dbReference>
<evidence type="ECO:0000256" key="3">
    <source>
        <dbReference type="ARBA" id="ARBA00022723"/>
    </source>
</evidence>
<dbReference type="GO" id="GO:0000287">
    <property type="term" value="F:magnesium ion binding"/>
    <property type="evidence" value="ECO:0007669"/>
    <property type="project" value="InterPro"/>
</dbReference>
<dbReference type="OrthoDB" id="9797743at2"/>
<dbReference type="AlphaFoldDB" id="A0A090ZA67"/>
<evidence type="ECO:0000313" key="15">
    <source>
        <dbReference type="Proteomes" id="UP000029278"/>
    </source>
</evidence>
<keyword evidence="2" id="KW-0597">Phosphoprotein</keyword>
<dbReference type="InterPro" id="IPR006439">
    <property type="entry name" value="HAD-SF_hydro_IA"/>
</dbReference>
<evidence type="ECO:0000256" key="7">
    <source>
        <dbReference type="ARBA" id="ARBA00044926"/>
    </source>
</evidence>
<dbReference type="Gene3D" id="1.10.150.240">
    <property type="entry name" value="Putative phosphatase, domain 2"/>
    <property type="match status" value="1"/>
</dbReference>
<dbReference type="NCBIfam" id="TIGR01990">
    <property type="entry name" value="bPGM"/>
    <property type="match status" value="1"/>
</dbReference>
<dbReference type="Pfam" id="PF13419">
    <property type="entry name" value="HAD_2"/>
    <property type="match status" value="1"/>
</dbReference>
<evidence type="ECO:0000256" key="4">
    <source>
        <dbReference type="ARBA" id="ARBA00022842"/>
    </source>
</evidence>
<accession>A0A090ZA67</accession>
<dbReference type="STRING" id="44252.DJ90_1578"/>
<dbReference type="CDD" id="cd02598">
    <property type="entry name" value="HAD_BPGM"/>
    <property type="match status" value="1"/>
</dbReference>
<evidence type="ECO:0000256" key="11">
    <source>
        <dbReference type="PIRSR" id="PIRSR610972-2"/>
    </source>
</evidence>
<evidence type="ECO:0000256" key="6">
    <source>
        <dbReference type="ARBA" id="ARBA00023277"/>
    </source>
</evidence>
<dbReference type="InterPro" id="IPR041492">
    <property type="entry name" value="HAD_2"/>
</dbReference>
<feature type="binding site" evidence="11">
    <location>
        <begin position="8"/>
        <end position="10"/>
    </location>
    <ligand>
        <name>substrate</name>
    </ligand>
</feature>
<reference evidence="14 15" key="1">
    <citation type="submission" date="2014-04" db="EMBL/GenBank/DDBJ databases">
        <authorList>
            <person name="Bishop-Lilly K.A."/>
            <person name="Broomall S.M."/>
            <person name="Chain P.S."/>
            <person name="Chertkov O."/>
            <person name="Coyne S.R."/>
            <person name="Daligault H.E."/>
            <person name="Davenport K.W."/>
            <person name="Erkkila T."/>
            <person name="Frey K.G."/>
            <person name="Gibbons H.S."/>
            <person name="Gu W."/>
            <person name="Jaissle J."/>
            <person name="Johnson S.L."/>
            <person name="Koroleva G.I."/>
            <person name="Ladner J.T."/>
            <person name="Lo C.-C."/>
            <person name="Minogue T.D."/>
            <person name="Munk C."/>
            <person name="Palacios G.F."/>
            <person name="Redden C.L."/>
            <person name="Rosenzweig C.N."/>
            <person name="Scholz M.B."/>
            <person name="Teshima H."/>
            <person name="Xu Y."/>
        </authorList>
    </citation>
    <scope>NUCLEOTIDE SEQUENCE [LARGE SCALE GENOMIC DNA]</scope>
    <source>
        <strain evidence="14 15">8244</strain>
    </source>
</reference>
<feature type="binding site" evidence="11">
    <location>
        <position position="75"/>
    </location>
    <ligand>
        <name>substrate</name>
    </ligand>
</feature>
<keyword evidence="5 14" id="KW-0413">Isomerase</keyword>
<proteinExistence type="inferred from homology"/>
<dbReference type="InterPro" id="IPR023214">
    <property type="entry name" value="HAD_sf"/>
</dbReference>
<feature type="binding site" evidence="12">
    <location>
        <position position="10"/>
    </location>
    <ligand>
        <name>Mg(2+)</name>
        <dbReference type="ChEBI" id="CHEBI:18420"/>
    </ligand>
</feature>
<comment type="caution">
    <text evidence="14">The sequence shown here is derived from an EMBL/GenBank/DDBJ whole genome shotgun (WGS) entry which is preliminary data.</text>
</comment>
<dbReference type="GO" id="GO:0005975">
    <property type="term" value="P:carbohydrate metabolic process"/>
    <property type="evidence" value="ECO:0007669"/>
    <property type="project" value="InterPro"/>
</dbReference>
<keyword evidence="15" id="KW-1185">Reference proteome</keyword>
<comment type="catalytic activity">
    <reaction evidence="7">
        <text>beta-D-glucose 1-phosphate = beta-D-glucose 6-phosphate</text>
        <dbReference type="Rhea" id="RHEA:20113"/>
        <dbReference type="ChEBI" id="CHEBI:57684"/>
        <dbReference type="ChEBI" id="CHEBI:58247"/>
        <dbReference type="EC" id="5.4.2.6"/>
    </reaction>
</comment>
<feature type="binding site" evidence="12">
    <location>
        <position position="169"/>
    </location>
    <ligand>
        <name>Mg(2+)</name>
        <dbReference type="ChEBI" id="CHEBI:18420"/>
    </ligand>
</feature>
<dbReference type="InterPro" id="IPR010972">
    <property type="entry name" value="Beta-PGM"/>
</dbReference>
<dbReference type="InterPro" id="IPR023198">
    <property type="entry name" value="PGP-like_dom2"/>
</dbReference>
<evidence type="ECO:0000256" key="9">
    <source>
        <dbReference type="ARBA" id="ARBA00044991"/>
    </source>
</evidence>
<dbReference type="SFLD" id="SFLDG01129">
    <property type="entry name" value="C1.5:_HAD__Beta-PGM__Phosphata"/>
    <property type="match status" value="1"/>
</dbReference>
<feature type="site" description="Important for catalytic activity and assists the phosphoryl transfer reaction to Asp8 by balancing charge and orienting the reacting groups" evidence="13">
    <location>
        <position position="144"/>
    </location>
</feature>
<dbReference type="NCBIfam" id="TIGR01509">
    <property type="entry name" value="HAD-SF-IA-v3"/>
    <property type="match status" value="1"/>
</dbReference>
<name>A0A090ZA67_PAEMA</name>
<dbReference type="Gene3D" id="3.40.50.1000">
    <property type="entry name" value="HAD superfamily/HAD-like"/>
    <property type="match status" value="1"/>
</dbReference>
<dbReference type="GO" id="GO:0008801">
    <property type="term" value="F:beta-phosphoglucomutase activity"/>
    <property type="evidence" value="ECO:0007669"/>
    <property type="project" value="UniProtKB-EC"/>
</dbReference>
<keyword evidence="3 12" id="KW-0479">Metal-binding</keyword>
<feature type="site" description="Important for catalytic activity and assists the phosphoryl transfer reaction to Asp8 by balancing charge and orienting the reacting groups" evidence="13">
    <location>
        <position position="113"/>
    </location>
</feature>
<feature type="binding site" evidence="11">
    <location>
        <position position="24"/>
    </location>
    <ligand>
        <name>substrate</name>
    </ligand>
</feature>
<dbReference type="SFLD" id="SFLDG01135">
    <property type="entry name" value="C1.5.6:_HAD__Beta-PGM__Phospha"/>
    <property type="match status" value="1"/>
</dbReference>
<evidence type="ECO:0000256" key="5">
    <source>
        <dbReference type="ARBA" id="ARBA00023235"/>
    </source>
</evidence>
<evidence type="ECO:0000256" key="13">
    <source>
        <dbReference type="PIRSR" id="PIRSR610972-4"/>
    </source>
</evidence>
<evidence type="ECO:0000256" key="12">
    <source>
        <dbReference type="PIRSR" id="PIRSR610972-3"/>
    </source>
</evidence>
<feature type="binding site" evidence="11">
    <location>
        <begin position="113"/>
        <end position="117"/>
    </location>
    <ligand>
        <name>substrate</name>
    </ligand>
</feature>
<comment type="cofactor">
    <cofactor evidence="12">
        <name>Mg(2+)</name>
        <dbReference type="ChEBI" id="CHEBI:18420"/>
    </cofactor>
    <text evidence="12">Binds 2 magnesium ions per subunit.</text>
</comment>
<feature type="binding site" evidence="12">
    <location>
        <position position="168"/>
    </location>
    <ligand>
        <name>Mg(2+)</name>
        <dbReference type="ChEBI" id="CHEBI:18420"/>
    </ligand>
</feature>
<dbReference type="PATRIC" id="fig|44252.3.peg.3198"/>
<dbReference type="EMBL" id="JMQA01000029">
    <property type="protein sequence ID" value="KFN08159.1"/>
    <property type="molecule type" value="Genomic_DNA"/>
</dbReference>
<feature type="binding site" evidence="11">
    <location>
        <begin position="43"/>
        <end position="48"/>
    </location>
    <ligand>
        <name>substrate</name>
    </ligand>
</feature>
<dbReference type="Proteomes" id="UP000029278">
    <property type="component" value="Unassembled WGS sequence"/>
</dbReference>
<dbReference type="NCBIfam" id="TIGR02009">
    <property type="entry name" value="PGMB-YQAB-SF"/>
    <property type="match status" value="1"/>
</dbReference>
<feature type="active site" description="Proton donor/acceptor" evidence="10">
    <location>
        <position position="10"/>
    </location>
</feature>
<dbReference type="RefSeq" id="WP_036623324.1">
    <property type="nucleotide sequence ID" value="NZ_BGML01000026.1"/>
</dbReference>
<dbReference type="InterPro" id="IPR036412">
    <property type="entry name" value="HAD-like_sf"/>
</dbReference>
<keyword evidence="4 12" id="KW-0460">Magnesium</keyword>
<feature type="binding site" evidence="11">
    <location>
        <position position="51"/>
    </location>
    <ligand>
        <name>substrate</name>
    </ligand>
</feature>
<evidence type="ECO:0000256" key="8">
    <source>
        <dbReference type="ARBA" id="ARBA00044968"/>
    </source>
</evidence>
<feature type="active site" description="Nucleophile" evidence="10">
    <location>
        <position position="8"/>
    </location>
</feature>
<dbReference type="SFLD" id="SFLDS00003">
    <property type="entry name" value="Haloacid_Dehalogenase"/>
    <property type="match status" value="1"/>
</dbReference>
<dbReference type="NCBIfam" id="TIGR01549">
    <property type="entry name" value="HAD-SF-IA-v1"/>
    <property type="match status" value="1"/>
</dbReference>
<evidence type="ECO:0000256" key="1">
    <source>
        <dbReference type="ARBA" id="ARBA00006171"/>
    </source>
</evidence>